<protein>
    <recommendedName>
        <fullName evidence="3">Acb2/Tad1 hairpin domain-containing protein</fullName>
    </recommendedName>
</protein>
<keyword evidence="1" id="KW-0547">Nucleotide-binding</keyword>
<proteinExistence type="predicted"/>
<evidence type="ECO:0000259" key="3">
    <source>
        <dbReference type="Pfam" id="PF24729"/>
    </source>
</evidence>
<evidence type="ECO:0000313" key="5">
    <source>
        <dbReference type="Proteomes" id="UP000029453"/>
    </source>
</evidence>
<dbReference type="RefSeq" id="WP_006286641.1">
    <property type="nucleotide sequence ID" value="NZ_BALG01000183.1"/>
</dbReference>
<evidence type="ECO:0000256" key="2">
    <source>
        <dbReference type="SAM" id="MobiDB-lite"/>
    </source>
</evidence>
<name>M9M2B1_PAEPP</name>
<gene>
    <name evidence="4" type="ORF">PPOP_2451</name>
</gene>
<evidence type="ECO:0000256" key="1">
    <source>
        <dbReference type="ARBA" id="ARBA00022741"/>
    </source>
</evidence>
<dbReference type="GO" id="GO:0000166">
    <property type="term" value="F:nucleotide binding"/>
    <property type="evidence" value="ECO:0007669"/>
    <property type="project" value="UniProtKB-KW"/>
</dbReference>
<keyword evidence="5" id="KW-1185">Reference proteome</keyword>
<dbReference type="AlphaFoldDB" id="M9M2B1"/>
<dbReference type="Proteomes" id="UP000029453">
    <property type="component" value="Unassembled WGS sequence"/>
</dbReference>
<dbReference type="EMBL" id="BALG01000183">
    <property type="protein sequence ID" value="GAC43084.1"/>
    <property type="molecule type" value="Genomic_DNA"/>
</dbReference>
<sequence length="67" mass="7678">MNPQIENNFKYHAPKEGQPEKYTAIRDKAKELAYLIDELAPNSREKSLTMTNLEQAVMWANAAIARN</sequence>
<accession>M9M2B1</accession>
<reference evidence="4 5" key="1">
    <citation type="submission" date="2012-10" db="EMBL/GenBank/DDBJ databases">
        <title>Draft Genome Sequence of Paenibacillus popilliae ATCC 14706T.</title>
        <authorList>
            <person name="Iiyama K."/>
            <person name="Mori K."/>
            <person name="Mon H."/>
            <person name="Chieda Y."/>
            <person name="Lee J.M."/>
            <person name="Kusakabe T."/>
            <person name="Tashiro K."/>
            <person name="Asano S."/>
            <person name="Yasunaga-Aoki C."/>
            <person name="Shimizu S."/>
        </authorList>
    </citation>
    <scope>NUCLEOTIDE SEQUENCE [LARGE SCALE GENOMIC DNA]</scope>
    <source>
        <strain evidence="4 5">ATCC 14706</strain>
    </source>
</reference>
<feature type="domain" description="Acb2/Tad1 hairpin" evidence="3">
    <location>
        <begin position="1"/>
        <end position="65"/>
    </location>
</feature>
<organism evidence="4 5">
    <name type="scientific">Paenibacillus popilliae ATCC 14706</name>
    <dbReference type="NCBI Taxonomy" id="1212764"/>
    <lineage>
        <taxon>Bacteria</taxon>
        <taxon>Bacillati</taxon>
        <taxon>Bacillota</taxon>
        <taxon>Bacilli</taxon>
        <taxon>Bacillales</taxon>
        <taxon>Paenibacillaceae</taxon>
        <taxon>Paenibacillus</taxon>
    </lineage>
</organism>
<comment type="caution">
    <text evidence="4">The sequence shown here is derived from an EMBL/GenBank/DDBJ whole genome shotgun (WGS) entry which is preliminary data.</text>
</comment>
<dbReference type="InterPro" id="IPR056098">
    <property type="entry name" value="Acb2/Tad1_hairpin"/>
</dbReference>
<dbReference type="Pfam" id="PF24729">
    <property type="entry name" value="Acb2_Tad1_hairpin"/>
    <property type="match status" value="1"/>
</dbReference>
<evidence type="ECO:0000313" key="4">
    <source>
        <dbReference type="EMBL" id="GAC43084.1"/>
    </source>
</evidence>
<dbReference type="OrthoDB" id="4257351at2"/>
<feature type="region of interest" description="Disordered" evidence="2">
    <location>
        <begin position="1"/>
        <end position="20"/>
    </location>
</feature>